<accession>S9SAB4</accession>
<dbReference type="InterPro" id="IPR050152">
    <property type="entry name" value="ChlB/BchB/BchZ"/>
</dbReference>
<name>S9SAB4_MAGFU</name>
<evidence type="ECO:0000313" key="3">
    <source>
        <dbReference type="Proteomes" id="UP000015350"/>
    </source>
</evidence>
<dbReference type="GO" id="GO:0016491">
    <property type="term" value="F:oxidoreductase activity"/>
    <property type="evidence" value="ECO:0007669"/>
    <property type="project" value="InterPro"/>
</dbReference>
<dbReference type="PANTHER" id="PTHR33712">
    <property type="entry name" value="LIGHT-INDEPENDENT PROTOCHLOROPHYLLIDE REDUCTASE SUBUNIT B"/>
    <property type="match status" value="1"/>
</dbReference>
<dbReference type="PANTHER" id="PTHR33712:SF7">
    <property type="entry name" value="LIGHT-INDEPENDENT PROTOCHLOROPHYLLIDE REDUCTASE SUBUNIT B"/>
    <property type="match status" value="1"/>
</dbReference>
<dbReference type="OrthoDB" id="9802175at2"/>
<dbReference type="Gene3D" id="3.40.50.1980">
    <property type="entry name" value="Nitrogenase molybdenum iron protein domain"/>
    <property type="match status" value="3"/>
</dbReference>
<dbReference type="InterPro" id="IPR000510">
    <property type="entry name" value="Nase/OxRdtase_comp1"/>
</dbReference>
<dbReference type="Pfam" id="PF00148">
    <property type="entry name" value="Oxidored_nitro"/>
    <property type="match status" value="1"/>
</dbReference>
<feature type="domain" description="Nitrogenase/oxidoreductase component 1" evidence="1">
    <location>
        <begin position="27"/>
        <end position="449"/>
    </location>
</feature>
<dbReference type="eggNOG" id="COG2710">
    <property type="taxonomic scope" value="Bacteria"/>
</dbReference>
<dbReference type="PATRIC" id="fig|1316936.3.peg.776"/>
<proteinExistence type="predicted"/>
<dbReference type="Proteomes" id="UP000015350">
    <property type="component" value="Unassembled WGS sequence"/>
</dbReference>
<evidence type="ECO:0000259" key="1">
    <source>
        <dbReference type="Pfam" id="PF00148"/>
    </source>
</evidence>
<reference evidence="2 3" key="1">
    <citation type="submission" date="2013-04" db="EMBL/GenBank/DDBJ databases">
        <authorList>
            <person name="Kuznetsov B."/>
            <person name="Ivanovsky R."/>
        </authorList>
    </citation>
    <scope>NUCLEOTIDE SEQUENCE [LARGE SCALE GENOMIC DNA]</scope>
    <source>
        <strain evidence="2 3">MGU-K5</strain>
    </source>
</reference>
<dbReference type="RefSeq" id="WP_021131149.1">
    <property type="nucleotide sequence ID" value="NZ_AQPH01000008.1"/>
</dbReference>
<gene>
    <name evidence="2" type="ORF">K678_03869</name>
</gene>
<dbReference type="EMBL" id="AQPH01000008">
    <property type="protein sequence ID" value="EPY02857.1"/>
    <property type="molecule type" value="Genomic_DNA"/>
</dbReference>
<organism evidence="2 3">
    <name type="scientific">Magnetospirillum fulvum MGU-K5</name>
    <dbReference type="NCBI Taxonomy" id="1316936"/>
    <lineage>
        <taxon>Bacteria</taxon>
        <taxon>Pseudomonadati</taxon>
        <taxon>Pseudomonadota</taxon>
        <taxon>Alphaproteobacteria</taxon>
        <taxon>Rhodospirillales</taxon>
        <taxon>Rhodospirillaceae</taxon>
        <taxon>Magnetospirillum</taxon>
    </lineage>
</organism>
<dbReference type="SUPFAM" id="SSF53807">
    <property type="entry name" value="Helical backbone' metal receptor"/>
    <property type="match status" value="1"/>
</dbReference>
<dbReference type="AlphaFoldDB" id="S9SAB4"/>
<comment type="caution">
    <text evidence="2">The sequence shown here is derived from an EMBL/GenBank/DDBJ whole genome shotgun (WGS) entry which is preliminary data.</text>
</comment>
<evidence type="ECO:0000313" key="2">
    <source>
        <dbReference type="EMBL" id="EPY02857.1"/>
    </source>
</evidence>
<sequence length="456" mass="49686">MTSLSPNPAPASCGGSCPLEQVRYACTLGAITSVIAIPGAQPITHCGPGCASKQFHALSGISGYQGGEFQVPSTNMGNREVIFGGADRLDTVIGATLKVMEADLFVVLSGCVPALIGDDVASVVSGYRKRGVPIVFAETNGYQGNNFTGHEIVARAIIDQYADDYAGPVQPGLVNVWSLLPYQNPFWRGDLEEIQRLLDGIGLEVNILFGHSSRGAEEWRQVPRAQFNLVLSPWLGLETARHLEQKYGQPFLHIPTVPIGARETGRFLRAVADFAGLDRDRVERFIAAEERRYYLYLRDFSAFYAGCTSQYQLPSALVVVSDSAYNLAVSAFMIDQLGLVPACHIITENPPEAERAGIVAAFRALSDDSEVPVYFAEDGYEIDRIVRATDLTGHLPIVFGTTWEDELAKALDAPLIEIGYPCTDEVVLSRSYIGYRGALHLIERIYTTVVRAETMG</sequence>
<dbReference type="STRING" id="1316936.K678_03869"/>
<protein>
    <submittedName>
        <fullName evidence="2">Nitrogenase iron-molybdenum cofactor biosynthesis protein NifE-like protein</fullName>
    </submittedName>
</protein>